<dbReference type="Gene3D" id="3.40.1000.70">
    <property type="entry name" value="PknH-like extracellular domain"/>
    <property type="match status" value="2"/>
</dbReference>
<proteinExistence type="predicted"/>
<dbReference type="Proteomes" id="UP000279275">
    <property type="component" value="Unassembled WGS sequence"/>
</dbReference>
<dbReference type="AlphaFoldDB" id="A0A3M2L5N2"/>
<dbReference type="InterPro" id="IPR026954">
    <property type="entry name" value="PknH-like_Extracell"/>
</dbReference>
<evidence type="ECO:0000259" key="1">
    <source>
        <dbReference type="Pfam" id="PF14032"/>
    </source>
</evidence>
<feature type="domain" description="PknH-like extracellular" evidence="1">
    <location>
        <begin position="57"/>
        <end position="239"/>
    </location>
</feature>
<dbReference type="InterPro" id="IPR038232">
    <property type="entry name" value="PknH-like_Extracell_sf"/>
</dbReference>
<evidence type="ECO:0000313" key="3">
    <source>
        <dbReference type="Proteomes" id="UP000279275"/>
    </source>
</evidence>
<gene>
    <name evidence="2" type="ORF">EBN03_13490</name>
</gene>
<protein>
    <submittedName>
        <fullName evidence="2">Sensor domain-containing protein</fullName>
    </submittedName>
</protein>
<comment type="caution">
    <text evidence="2">The sequence shown here is derived from an EMBL/GenBank/DDBJ whole genome shotgun (WGS) entry which is preliminary data.</text>
</comment>
<dbReference type="Pfam" id="PF14032">
    <property type="entry name" value="PknH_C"/>
    <property type="match status" value="2"/>
</dbReference>
<organism evidence="2 3">
    <name type="scientific">Nocardia stercoris</name>
    <dbReference type="NCBI Taxonomy" id="2483361"/>
    <lineage>
        <taxon>Bacteria</taxon>
        <taxon>Bacillati</taxon>
        <taxon>Actinomycetota</taxon>
        <taxon>Actinomycetes</taxon>
        <taxon>Mycobacteriales</taxon>
        <taxon>Nocardiaceae</taxon>
        <taxon>Nocardia</taxon>
    </lineage>
</organism>
<keyword evidence="3" id="KW-1185">Reference proteome</keyword>
<feature type="domain" description="PknH-like extracellular" evidence="1">
    <location>
        <begin position="250"/>
        <end position="368"/>
    </location>
</feature>
<accession>A0A3M2L5N2</accession>
<dbReference type="EMBL" id="RFFH01000004">
    <property type="protein sequence ID" value="RMI32921.1"/>
    <property type="molecule type" value="Genomic_DNA"/>
</dbReference>
<evidence type="ECO:0000313" key="2">
    <source>
        <dbReference type="EMBL" id="RMI32921.1"/>
    </source>
</evidence>
<name>A0A3M2L5N2_9NOCA</name>
<sequence length="416" mass="43318">MSATTGRARVNSYRRCAATILAIVALCSAGCGRDTVGSPVPPPGDPTDAQLDIGTGLSPAELDQITGLTWNTSVQVTYAPDPDDAFADTGRGDPQFVPQRPCGFATGAGRDHDSWLYGTGAASYRKRLLVVGPSVKGADTAATQVAAVYPDQDAAAAVVDRIEAAVRGCAAATVTVPAADQFRWQCSDFAAPPRDRYGRANNGCVAEVRRVGSTVVEARAALPDRDEKYVAEMARRLVGKVGSAPPRAVAAKADAIVLTGSDVSDLTGHRIDPQMIFTAAPQDGAGADCSRGAALSQKATYGTGWQAFRAGGFFASPHSAFHQVVAVYGDEQSAQAAYDRLAAAVKQCAATGKSVTVATDAPARLEWHGPVYDPGSAPADSWELRRVGATVLQVKTELFGPELAPQAMQLLADRAE</sequence>
<reference evidence="2 3" key="1">
    <citation type="submission" date="2018-10" db="EMBL/GenBank/DDBJ databases">
        <title>Isolation from cow dung.</title>
        <authorList>
            <person name="Ling L."/>
        </authorList>
    </citation>
    <scope>NUCLEOTIDE SEQUENCE [LARGE SCALE GENOMIC DNA]</scope>
    <source>
        <strain evidence="2 3">NEAU-LL90</strain>
    </source>
</reference>